<dbReference type="AlphaFoldDB" id="A0A3D9SYL3"/>
<keyword evidence="2" id="KW-0808">Transferase</keyword>
<organism evidence="2 3">
    <name type="scientific">Thermomonospora umbrina</name>
    <dbReference type="NCBI Taxonomy" id="111806"/>
    <lineage>
        <taxon>Bacteria</taxon>
        <taxon>Bacillati</taxon>
        <taxon>Actinomycetota</taxon>
        <taxon>Actinomycetes</taxon>
        <taxon>Streptosporangiales</taxon>
        <taxon>Thermomonosporaceae</taxon>
        <taxon>Thermomonospora</taxon>
    </lineage>
</organism>
<dbReference type="Proteomes" id="UP000256661">
    <property type="component" value="Unassembled WGS sequence"/>
</dbReference>
<dbReference type="EMBL" id="QTTT01000001">
    <property type="protein sequence ID" value="REF00668.1"/>
    <property type="molecule type" value="Genomic_DNA"/>
</dbReference>
<keyword evidence="3" id="KW-1185">Reference proteome</keyword>
<sequence>MPKTPAHRTGGPRDPMPIDTTTPHSARVWNYWLGGKDHYDADRAAGDAVLRVYPDMGVAARQSRAFLTGAVHHLAAEAGVRQFLDIGTGLPTADNTHEIAQRAAPDARIVYVDHDPMVLAHARALLAGTPQGRTDYVDADLHHPQSLLEQASELLDFRHPIALILGGVLGHIGVDPDDSGAAFTDPDGAYAEAHRIVQTLIHALPPWSYLALYEFDQSTPEVVKAGRAYADAGALPYLLRSRDQIAGFFDGLELLRPGLVHPDQWLPDPDPATHIPPTGDGERTPVWCGLAVKS</sequence>
<dbReference type="InterPro" id="IPR006764">
    <property type="entry name" value="SAM_dep_MeTrfase_SAV2177_type"/>
</dbReference>
<dbReference type="Pfam" id="PF04672">
    <property type="entry name" value="Methyltransf_19"/>
    <property type="match status" value="1"/>
</dbReference>
<evidence type="ECO:0000313" key="2">
    <source>
        <dbReference type="EMBL" id="REF00668.1"/>
    </source>
</evidence>
<dbReference type="RefSeq" id="WP_211328859.1">
    <property type="nucleotide sequence ID" value="NZ_QTTT01000001.1"/>
</dbReference>
<dbReference type="InterPro" id="IPR029063">
    <property type="entry name" value="SAM-dependent_MTases_sf"/>
</dbReference>
<feature type="region of interest" description="Disordered" evidence="1">
    <location>
        <begin position="1"/>
        <end position="22"/>
    </location>
</feature>
<accession>A0A3D9SYL3</accession>
<comment type="caution">
    <text evidence="2">The sequence shown here is derived from an EMBL/GenBank/DDBJ whole genome shotgun (WGS) entry which is preliminary data.</text>
</comment>
<dbReference type="PIRSF" id="PIRSF017393">
    <property type="entry name" value="MTase_SAV2177"/>
    <property type="match status" value="1"/>
</dbReference>
<dbReference type="GO" id="GO:0008168">
    <property type="term" value="F:methyltransferase activity"/>
    <property type="evidence" value="ECO:0007669"/>
    <property type="project" value="UniProtKB-KW"/>
</dbReference>
<proteinExistence type="predicted"/>
<gene>
    <name evidence="2" type="ORF">DFJ69_6225</name>
</gene>
<protein>
    <submittedName>
        <fullName evidence="2">S-adenosyl methyltransferase</fullName>
    </submittedName>
</protein>
<dbReference type="CDD" id="cd00761">
    <property type="entry name" value="Glyco_tranf_GTA_type"/>
    <property type="match status" value="1"/>
</dbReference>
<reference evidence="2 3" key="1">
    <citation type="submission" date="2018-08" db="EMBL/GenBank/DDBJ databases">
        <title>Sequencing the genomes of 1000 actinobacteria strains.</title>
        <authorList>
            <person name="Klenk H.-P."/>
        </authorList>
    </citation>
    <scope>NUCLEOTIDE SEQUENCE [LARGE SCALE GENOMIC DNA]</scope>
    <source>
        <strain evidence="2 3">DSM 43927</strain>
    </source>
</reference>
<name>A0A3D9SYL3_9ACTN</name>
<evidence type="ECO:0000256" key="1">
    <source>
        <dbReference type="SAM" id="MobiDB-lite"/>
    </source>
</evidence>
<dbReference type="SUPFAM" id="SSF53335">
    <property type="entry name" value="S-adenosyl-L-methionine-dependent methyltransferases"/>
    <property type="match status" value="1"/>
</dbReference>
<evidence type="ECO:0000313" key="3">
    <source>
        <dbReference type="Proteomes" id="UP000256661"/>
    </source>
</evidence>
<keyword evidence="2" id="KW-0489">Methyltransferase</keyword>
<dbReference type="GO" id="GO:0032259">
    <property type="term" value="P:methylation"/>
    <property type="evidence" value="ECO:0007669"/>
    <property type="project" value="UniProtKB-KW"/>
</dbReference>
<dbReference type="Gene3D" id="3.40.50.150">
    <property type="entry name" value="Vaccinia Virus protein VP39"/>
    <property type="match status" value="1"/>
</dbReference>